<keyword evidence="2" id="KW-1185">Reference proteome</keyword>
<accession>A0A7T8QT92</accession>
<dbReference type="EMBL" id="CP045893">
    <property type="protein sequence ID" value="QQP54198.1"/>
    <property type="molecule type" value="Genomic_DNA"/>
</dbReference>
<protein>
    <submittedName>
        <fullName evidence="1">Uncharacterized protein</fullName>
    </submittedName>
</protein>
<sequence>MSLDSESSEGFPAQWMQSQRRIQSRMICEYGMMDQQGIRRGAGLMMMQGCGDAIGGCRHNIRISPNCRGWGCH</sequence>
<reference evidence="2" key="1">
    <citation type="submission" date="2021-01" db="EMBL/GenBank/DDBJ databases">
        <title>Caligus Genome Assembly.</title>
        <authorList>
            <person name="Gallardo-Escarate C."/>
        </authorList>
    </citation>
    <scope>NUCLEOTIDE SEQUENCE [LARGE SCALE GENOMIC DNA]</scope>
</reference>
<evidence type="ECO:0000313" key="2">
    <source>
        <dbReference type="Proteomes" id="UP000595437"/>
    </source>
</evidence>
<dbReference type="Proteomes" id="UP000595437">
    <property type="component" value="Chromosome 4"/>
</dbReference>
<dbReference type="AlphaFoldDB" id="A0A7T8QT92"/>
<evidence type="ECO:0000313" key="1">
    <source>
        <dbReference type="EMBL" id="QQP54198.1"/>
    </source>
</evidence>
<gene>
    <name evidence="1" type="ORF">FKW44_006950</name>
</gene>
<proteinExistence type="predicted"/>
<name>A0A7T8QT92_CALRO</name>
<organism evidence="1 2">
    <name type="scientific">Caligus rogercresseyi</name>
    <name type="common">Sea louse</name>
    <dbReference type="NCBI Taxonomy" id="217165"/>
    <lineage>
        <taxon>Eukaryota</taxon>
        <taxon>Metazoa</taxon>
        <taxon>Ecdysozoa</taxon>
        <taxon>Arthropoda</taxon>
        <taxon>Crustacea</taxon>
        <taxon>Multicrustacea</taxon>
        <taxon>Hexanauplia</taxon>
        <taxon>Copepoda</taxon>
        <taxon>Siphonostomatoida</taxon>
        <taxon>Caligidae</taxon>
        <taxon>Caligus</taxon>
    </lineage>
</organism>